<sequence length="47" mass="5140">LILSSKPPSSISSKLQAKLHSLTILFLTKTENITCSSSLCHQQIKDV</sequence>
<evidence type="ECO:0000313" key="2">
    <source>
        <dbReference type="Proteomes" id="UP000663868"/>
    </source>
</evidence>
<evidence type="ECO:0000313" key="1">
    <source>
        <dbReference type="EMBL" id="CAF4273069.1"/>
    </source>
</evidence>
<accession>A0A820G3E4</accession>
<reference evidence="1" key="1">
    <citation type="submission" date="2021-02" db="EMBL/GenBank/DDBJ databases">
        <authorList>
            <person name="Nowell W R."/>
        </authorList>
    </citation>
    <scope>NUCLEOTIDE SEQUENCE</scope>
</reference>
<protein>
    <submittedName>
        <fullName evidence="1">Uncharacterized protein</fullName>
    </submittedName>
</protein>
<dbReference type="Proteomes" id="UP000663868">
    <property type="component" value="Unassembled WGS sequence"/>
</dbReference>
<organism evidence="1 2">
    <name type="scientific">Adineta steineri</name>
    <dbReference type="NCBI Taxonomy" id="433720"/>
    <lineage>
        <taxon>Eukaryota</taxon>
        <taxon>Metazoa</taxon>
        <taxon>Spiralia</taxon>
        <taxon>Gnathifera</taxon>
        <taxon>Rotifera</taxon>
        <taxon>Eurotatoria</taxon>
        <taxon>Bdelloidea</taxon>
        <taxon>Adinetida</taxon>
        <taxon>Adinetidae</taxon>
        <taxon>Adineta</taxon>
    </lineage>
</organism>
<name>A0A820G3E4_9BILA</name>
<dbReference type="EMBL" id="CAJOBB010012211">
    <property type="protein sequence ID" value="CAF4273069.1"/>
    <property type="molecule type" value="Genomic_DNA"/>
</dbReference>
<gene>
    <name evidence="1" type="ORF">KXQ929_LOCUS44003</name>
</gene>
<dbReference type="AlphaFoldDB" id="A0A820G3E4"/>
<comment type="caution">
    <text evidence="1">The sequence shown here is derived from an EMBL/GenBank/DDBJ whole genome shotgun (WGS) entry which is preliminary data.</text>
</comment>
<feature type="non-terminal residue" evidence="1">
    <location>
        <position position="1"/>
    </location>
</feature>
<proteinExistence type="predicted"/>